<dbReference type="Pfam" id="PF06741">
    <property type="entry name" value="LsmAD"/>
    <property type="match status" value="1"/>
</dbReference>
<evidence type="ECO:0000313" key="4">
    <source>
        <dbReference type="Proteomes" id="UP000837801"/>
    </source>
</evidence>
<dbReference type="EMBL" id="CAKXYY010000042">
    <property type="protein sequence ID" value="CAH2356006.1"/>
    <property type="molecule type" value="Genomic_DNA"/>
</dbReference>
<dbReference type="PANTHER" id="PTHR12854:SF7">
    <property type="entry name" value="ATAXIN-2 HOMOLOG"/>
    <property type="match status" value="1"/>
</dbReference>
<feature type="compositionally biased region" description="Polar residues" evidence="1">
    <location>
        <begin position="520"/>
        <end position="539"/>
    </location>
</feature>
<feature type="compositionally biased region" description="Low complexity" evidence="1">
    <location>
        <begin position="540"/>
        <end position="557"/>
    </location>
</feature>
<feature type="domain" description="LsmAD" evidence="2">
    <location>
        <begin position="216"/>
        <end position="287"/>
    </location>
</feature>
<feature type="compositionally biased region" description="Basic and acidic residues" evidence="1">
    <location>
        <begin position="426"/>
        <end position="441"/>
    </location>
</feature>
<dbReference type="InterPro" id="IPR009604">
    <property type="entry name" value="LsmAD_domain"/>
</dbReference>
<feature type="compositionally biased region" description="Low complexity" evidence="1">
    <location>
        <begin position="11"/>
        <end position="46"/>
    </location>
</feature>
<feature type="compositionally biased region" description="Polar residues" evidence="1">
    <location>
        <begin position="793"/>
        <end position="807"/>
    </location>
</feature>
<feature type="region of interest" description="Disordered" evidence="1">
    <location>
        <begin position="339"/>
        <end position="378"/>
    </location>
</feature>
<evidence type="ECO:0000256" key="1">
    <source>
        <dbReference type="SAM" id="MobiDB-lite"/>
    </source>
</evidence>
<name>A0A9P0QVS7_9ASCO</name>
<feature type="compositionally biased region" description="Basic and acidic residues" evidence="1">
    <location>
        <begin position="255"/>
        <end position="269"/>
    </location>
</feature>
<dbReference type="GO" id="GO:0034063">
    <property type="term" value="P:stress granule assembly"/>
    <property type="evidence" value="ECO:0007669"/>
    <property type="project" value="TreeGrafter"/>
</dbReference>
<proteinExistence type="predicted"/>
<feature type="region of interest" description="Disordered" evidence="1">
    <location>
        <begin position="1"/>
        <end position="49"/>
    </location>
</feature>
<evidence type="ECO:0000259" key="2">
    <source>
        <dbReference type="SMART" id="SM01272"/>
    </source>
</evidence>
<protein>
    <submittedName>
        <fullName evidence="3">PAB1-binding protein 1</fullName>
    </submittedName>
</protein>
<reference evidence="3" key="1">
    <citation type="submission" date="2022-03" db="EMBL/GenBank/DDBJ databases">
        <authorList>
            <person name="Legras J.-L."/>
            <person name="Devillers H."/>
            <person name="Grondin C."/>
        </authorList>
    </citation>
    <scope>NUCLEOTIDE SEQUENCE</scope>
    <source>
        <strain evidence="3">CLIB 1423</strain>
    </source>
</reference>
<dbReference type="PANTHER" id="PTHR12854">
    <property type="entry name" value="ATAXIN 2-RELATED"/>
    <property type="match status" value="1"/>
</dbReference>
<feature type="region of interest" description="Disordered" evidence="1">
    <location>
        <begin position="255"/>
        <end position="283"/>
    </location>
</feature>
<accession>A0A9P0QVS7</accession>
<dbReference type="AlphaFoldDB" id="A0A9P0QVS7"/>
<dbReference type="InterPro" id="IPR025852">
    <property type="entry name" value="SM_dom_ATX"/>
</dbReference>
<dbReference type="InterPro" id="IPR045117">
    <property type="entry name" value="ATXN2-like"/>
</dbReference>
<dbReference type="OrthoDB" id="2275718at2759"/>
<dbReference type="GO" id="GO:0003729">
    <property type="term" value="F:mRNA binding"/>
    <property type="evidence" value="ECO:0007669"/>
    <property type="project" value="TreeGrafter"/>
</dbReference>
<gene>
    <name evidence="3" type="ORF">CLIB1423_42S00386</name>
</gene>
<feature type="region of interest" description="Disordered" evidence="1">
    <location>
        <begin position="787"/>
        <end position="831"/>
    </location>
</feature>
<keyword evidence="4" id="KW-1185">Reference proteome</keyword>
<organism evidence="3 4">
    <name type="scientific">[Candida] railenensis</name>
    <dbReference type="NCBI Taxonomy" id="45579"/>
    <lineage>
        <taxon>Eukaryota</taxon>
        <taxon>Fungi</taxon>
        <taxon>Dikarya</taxon>
        <taxon>Ascomycota</taxon>
        <taxon>Saccharomycotina</taxon>
        <taxon>Pichiomycetes</taxon>
        <taxon>Debaryomycetaceae</taxon>
        <taxon>Kurtzmaniella</taxon>
    </lineage>
</organism>
<sequence length="831" mass="90366">MKQSVPRPHRQNSTNGSRRSNNTNNTPRTNTFSRQNNGNTSSNGQGESERAINDKLIHLVAKSIGKKCIATVSSGARYQGLLLSGDLSSTEQPTSQSPSSLSVIIQNPRLYSKALIDEKSNIVPDSLPEKLIIQAKDLMDLEVQDVNINETNDVAPNPVPVSLDSKFKTDTDISGKLKIKERELQRWVPDDDSTMLALEDDSGGKWDQFKVNEEKFGVESTYDEHLYTTRINTSAPDYAERLKHADKIAREIEGSASSDRHVLEERGIEVDDSGLDEEDKYSGVDRRGDELMAALRGVNIGAAPASAAPNDAAAESTSPGKYVIPRQRAAQYHNDPAIISSSATKPAQSTNTSIDASSNDVKTKPDSIPPKPQVPNESFRLNAQSEINSLREFSANFKIPHKLPQDLLPILSKDKIKQDEILKKQKELSQKKEQERKLREEENAEVASAASLTSSTTGAKTATPASSTPASTSTPVESQTGARKIKMDPTKPAFKLNPNAASFTPSTKSSQLTPTPPTPNFNKSTTNNHSPRANQQRPYSNSNMNNNSGPPSSGSSNNKRHQVTAADFFGGSDKIPTKAGQEKKVKDFKLSFNMFFTVKNKHEDKSTPVEFEKIFITPPTWDSNVDESHDKLFPSPNNIKPPTPIIPNSSTMPFIPNQMIGAGGVPGGTAGGAGGMIGGSYPGTPNVGKFAMSPQQHQQQLAAAAMAAHFQQQQFQAAMMYQQQQQHQQHQHQPIQHHHQQFPAGIPQQPPIPMYGPGGEPFLPPGGYLGPPQGFIGAGGSPINGHMTMGMNHYNSPNMSNSSNKQSGGRKYSHNNQTPPTGPKKGRMNEQ</sequence>
<dbReference type="SMART" id="SM01272">
    <property type="entry name" value="LsmAD"/>
    <property type="match status" value="1"/>
</dbReference>
<feature type="compositionally biased region" description="Low complexity" evidence="1">
    <location>
        <begin position="445"/>
        <end position="475"/>
    </location>
</feature>
<dbReference type="Proteomes" id="UP000837801">
    <property type="component" value="Unassembled WGS sequence"/>
</dbReference>
<dbReference type="Pfam" id="PF14438">
    <property type="entry name" value="SM-ATX"/>
    <property type="match status" value="1"/>
</dbReference>
<feature type="compositionally biased region" description="Polar residues" evidence="1">
    <location>
        <begin position="339"/>
        <end position="360"/>
    </location>
</feature>
<dbReference type="GO" id="GO:0010494">
    <property type="term" value="C:cytoplasmic stress granule"/>
    <property type="evidence" value="ECO:0007669"/>
    <property type="project" value="TreeGrafter"/>
</dbReference>
<comment type="caution">
    <text evidence="3">The sequence shown here is derived from an EMBL/GenBank/DDBJ whole genome shotgun (WGS) entry which is preliminary data.</text>
</comment>
<feature type="compositionally biased region" description="Polar residues" evidence="1">
    <location>
        <begin position="499"/>
        <end position="513"/>
    </location>
</feature>
<feature type="region of interest" description="Disordered" evidence="1">
    <location>
        <begin position="426"/>
        <end position="559"/>
    </location>
</feature>
<evidence type="ECO:0000313" key="3">
    <source>
        <dbReference type="EMBL" id="CAH2356006.1"/>
    </source>
</evidence>
<feature type="compositionally biased region" description="Acidic residues" evidence="1">
    <location>
        <begin position="270"/>
        <end position="279"/>
    </location>
</feature>